<feature type="region of interest" description="Disordered" evidence="1">
    <location>
        <begin position="278"/>
        <end position="314"/>
    </location>
</feature>
<evidence type="ECO:0008006" key="6">
    <source>
        <dbReference type="Google" id="ProtNLM"/>
    </source>
</evidence>
<evidence type="ECO:0000259" key="2">
    <source>
        <dbReference type="Pfam" id="PF06054"/>
    </source>
</evidence>
<evidence type="ECO:0000313" key="5">
    <source>
        <dbReference type="Proteomes" id="UP001208567"/>
    </source>
</evidence>
<accession>A0ABQ5N7E9</accession>
<protein>
    <recommendedName>
        <fullName evidence="6">Competence protein</fullName>
    </recommendedName>
</protein>
<dbReference type="InterPro" id="IPR010330">
    <property type="entry name" value="CoiA_nuc"/>
</dbReference>
<name>A0ABQ5N7E9_9CLOT</name>
<organism evidence="4 5">
    <name type="scientific">Clostridium omnivorum</name>
    <dbReference type="NCBI Taxonomy" id="1604902"/>
    <lineage>
        <taxon>Bacteria</taxon>
        <taxon>Bacillati</taxon>
        <taxon>Bacillota</taxon>
        <taxon>Clostridia</taxon>
        <taxon>Eubacteriales</taxon>
        <taxon>Clostridiaceae</taxon>
        <taxon>Clostridium</taxon>
    </lineage>
</organism>
<evidence type="ECO:0000256" key="1">
    <source>
        <dbReference type="SAM" id="MobiDB-lite"/>
    </source>
</evidence>
<comment type="caution">
    <text evidence="4">The sequence shown here is derived from an EMBL/GenBank/DDBJ whole genome shotgun (WGS) entry which is preliminary data.</text>
</comment>
<dbReference type="Proteomes" id="UP001208567">
    <property type="component" value="Unassembled WGS sequence"/>
</dbReference>
<feature type="domain" description="Competence protein CoiA nuclease-like" evidence="2">
    <location>
        <begin position="77"/>
        <end position="210"/>
    </location>
</feature>
<keyword evidence="5" id="KW-1185">Reference proteome</keyword>
<dbReference type="Pfam" id="PF25164">
    <property type="entry name" value="CoiA_N"/>
    <property type="match status" value="1"/>
</dbReference>
<feature type="domain" description="Competence protein CoiA-like N-terminal" evidence="3">
    <location>
        <begin position="28"/>
        <end position="67"/>
    </location>
</feature>
<sequence>MQKCRLNGKIVYAFKVINEKEIIDIEYEKKLRKASEQGELECEDCGLDVVFKFGKVKIPHFAHKNNSLGGGCSYSRETEEHIMGKKILMQLMINNYKDIYAEMRYRFDNGRWADLYFRFSDGKELAIEFQRELNSVVYWEDKNNFYQENQINNLWIAAGKREEFENILREYEFVFQHRLFINSNNNKLLILDVERKELIIASKMIAIDEEINEIIMDRIFFRAYAINSINIMPDGTIDCDYNREFDRARNEFIQSYLDEKKRKFEELECIKRQTEEEEKRINEKLERKHKEEMQRIERQPKETSNEKQENDRSDAWGEIGYSRNVYNNKHYQKKSYNEFRRNDDYYRDKVRKAILGYRYGIENLVRILLRGGATEYNLIKNIFEEEIGKGNLKAKKAFDEVMKQARLD</sequence>
<reference evidence="4 5" key="1">
    <citation type="journal article" date="2024" name="Int. J. Syst. Evol. Microbiol.">
        <title>Clostridium omnivorum sp. nov., isolated from anoxic soil under the treatment of reductive soil disinfestation.</title>
        <authorList>
            <person name="Ueki A."/>
            <person name="Tonouchi A."/>
            <person name="Kaku N."/>
            <person name="Honma S."/>
            <person name="Ueki K."/>
        </authorList>
    </citation>
    <scope>NUCLEOTIDE SEQUENCE [LARGE SCALE GENOMIC DNA]</scope>
    <source>
        <strain evidence="4 5">E14</strain>
    </source>
</reference>
<dbReference type="Pfam" id="PF06054">
    <property type="entry name" value="CoiA_nuc"/>
    <property type="match status" value="1"/>
</dbReference>
<evidence type="ECO:0000259" key="3">
    <source>
        <dbReference type="Pfam" id="PF25164"/>
    </source>
</evidence>
<evidence type="ECO:0000313" key="4">
    <source>
        <dbReference type="EMBL" id="GLC31121.1"/>
    </source>
</evidence>
<dbReference type="EMBL" id="BRXR01000001">
    <property type="protein sequence ID" value="GLC31121.1"/>
    <property type="molecule type" value="Genomic_DNA"/>
</dbReference>
<gene>
    <name evidence="4" type="ORF">bsdE14_25310</name>
</gene>
<dbReference type="InterPro" id="IPR057253">
    <property type="entry name" value="CoiA-like_N"/>
</dbReference>
<proteinExistence type="predicted"/>
<dbReference type="RefSeq" id="WP_264850403.1">
    <property type="nucleotide sequence ID" value="NZ_BRXR01000001.1"/>
</dbReference>